<gene>
    <name evidence="2" type="ORF">DDT42_01985</name>
</gene>
<dbReference type="AlphaFoldDB" id="A0A9E2BIA0"/>
<organism evidence="2 3">
    <name type="scientific">Psychracetigena formicireducens</name>
    <dbReference type="NCBI Taxonomy" id="2986056"/>
    <lineage>
        <taxon>Bacteria</taxon>
        <taxon>Bacillati</taxon>
        <taxon>Candidatus Lithacetigenota</taxon>
        <taxon>Candidatus Psychracetigena</taxon>
    </lineage>
</organism>
<comment type="caution">
    <text evidence="2">The sequence shown here is derived from an EMBL/GenBank/DDBJ whole genome shotgun (WGS) entry which is preliminary data.</text>
</comment>
<evidence type="ECO:0000313" key="3">
    <source>
        <dbReference type="Proteomes" id="UP000811545"/>
    </source>
</evidence>
<sequence length="159" mass="18033">MNKKIIFILATLGLVVIGGTMLVVRGNYFSPPLSGSDSINMETIERGTHSGITEKINYVIKNEDNWSKLWVNIHSGVLIEPPPLPQIDFRNYSVIAVFMGEKPTGGYRIDINKIVDQEDKLVVYIKEYTPKPDTMVTQVLTQPYHIVQVERVIKEVIFN</sequence>
<dbReference type="Pfam" id="PF14343">
    <property type="entry name" value="PrcB_C"/>
    <property type="match status" value="1"/>
</dbReference>
<dbReference type="InterPro" id="IPR025748">
    <property type="entry name" value="PrcB_C_dom"/>
</dbReference>
<protein>
    <recommendedName>
        <fullName evidence="1">PrcB C-terminal domain-containing protein</fullName>
    </recommendedName>
</protein>
<dbReference type="Proteomes" id="UP000811545">
    <property type="component" value="Unassembled WGS sequence"/>
</dbReference>
<accession>A0A9E2BIA0</accession>
<feature type="domain" description="PrcB C-terminal" evidence="1">
    <location>
        <begin position="94"/>
        <end position="150"/>
    </location>
</feature>
<evidence type="ECO:0000313" key="2">
    <source>
        <dbReference type="EMBL" id="MBT9146105.1"/>
    </source>
</evidence>
<proteinExistence type="predicted"/>
<dbReference type="EMBL" id="QLTW01000318">
    <property type="protein sequence ID" value="MBT9146105.1"/>
    <property type="molecule type" value="Genomic_DNA"/>
</dbReference>
<evidence type="ECO:0000259" key="1">
    <source>
        <dbReference type="Pfam" id="PF14343"/>
    </source>
</evidence>
<reference evidence="2 3" key="1">
    <citation type="journal article" date="2021" name="bioRxiv">
        <title>Unique metabolic strategies in Hadean analogues reveal hints for primordial physiology.</title>
        <authorList>
            <person name="Nobu M.K."/>
            <person name="Nakai R."/>
            <person name="Tamazawa S."/>
            <person name="Mori H."/>
            <person name="Toyoda A."/>
            <person name="Ijiri A."/>
            <person name="Suzuki S."/>
            <person name="Kurokawa K."/>
            <person name="Kamagata Y."/>
            <person name="Tamaki H."/>
        </authorList>
    </citation>
    <scope>NUCLEOTIDE SEQUENCE [LARGE SCALE GENOMIC DNA]</scope>
    <source>
        <strain evidence="2">BS525</strain>
    </source>
</reference>
<name>A0A9E2BIA0_PSYF1</name>